<organism evidence="1 2">
    <name type="scientific">Magallana gigas</name>
    <name type="common">Pacific oyster</name>
    <name type="synonym">Crassostrea gigas</name>
    <dbReference type="NCBI Taxonomy" id="29159"/>
    <lineage>
        <taxon>Eukaryota</taxon>
        <taxon>Metazoa</taxon>
        <taxon>Spiralia</taxon>
        <taxon>Lophotrochozoa</taxon>
        <taxon>Mollusca</taxon>
        <taxon>Bivalvia</taxon>
        <taxon>Autobranchia</taxon>
        <taxon>Pteriomorphia</taxon>
        <taxon>Ostreida</taxon>
        <taxon>Ostreoidea</taxon>
        <taxon>Ostreidae</taxon>
        <taxon>Magallana</taxon>
    </lineage>
</organism>
<keyword evidence="2" id="KW-1185">Reference proteome</keyword>
<dbReference type="EnsemblMetazoa" id="G18391.1">
    <property type="protein sequence ID" value="G18391.1:cds"/>
    <property type="gene ID" value="G18391"/>
</dbReference>
<accession>A0A8W8JBS4</accession>
<evidence type="ECO:0000313" key="1">
    <source>
        <dbReference type="EnsemblMetazoa" id="G18391.1:cds"/>
    </source>
</evidence>
<evidence type="ECO:0000313" key="2">
    <source>
        <dbReference type="Proteomes" id="UP000005408"/>
    </source>
</evidence>
<proteinExistence type="predicted"/>
<sequence length="105" mass="12178">MLLKKLKTDSCYHMAFTAYKEKNGVKAHTGMKRNQDVKNVRWVTMILTVLKPAAFRSMEKTVRVNATATTDCVTINWVVRNIKTLSNLYHHMEHQSISVTQPQNW</sequence>
<name>A0A8W8JBS4_MAGGI</name>
<dbReference type="Proteomes" id="UP000005408">
    <property type="component" value="Unassembled WGS sequence"/>
</dbReference>
<reference evidence="1" key="1">
    <citation type="submission" date="2022-08" db="UniProtKB">
        <authorList>
            <consortium name="EnsemblMetazoa"/>
        </authorList>
    </citation>
    <scope>IDENTIFICATION</scope>
    <source>
        <strain evidence="1">05x7-T-G4-1.051#20</strain>
    </source>
</reference>
<dbReference type="AlphaFoldDB" id="A0A8W8JBS4"/>
<protein>
    <submittedName>
        <fullName evidence="1">Uncharacterized protein</fullName>
    </submittedName>
</protein>